<name>A0A1D1W9S1_RAMVA</name>
<keyword evidence="2" id="KW-0812">Transmembrane</keyword>
<proteinExistence type="predicted"/>
<feature type="transmembrane region" description="Helical" evidence="2">
    <location>
        <begin position="38"/>
        <end position="57"/>
    </location>
</feature>
<evidence type="ECO:0000313" key="3">
    <source>
        <dbReference type="EMBL" id="GAV07869.1"/>
    </source>
</evidence>
<keyword evidence="2" id="KW-0472">Membrane</keyword>
<comment type="caution">
    <text evidence="3">The sequence shown here is derived from an EMBL/GenBank/DDBJ whole genome shotgun (WGS) entry which is preliminary data.</text>
</comment>
<evidence type="ECO:0000256" key="2">
    <source>
        <dbReference type="SAM" id="Phobius"/>
    </source>
</evidence>
<accession>A0A1D1W9S1</accession>
<reference evidence="3 4" key="1">
    <citation type="journal article" date="2016" name="Nat. Commun.">
        <title>Extremotolerant tardigrade genome and improved radiotolerance of human cultured cells by tardigrade-unique protein.</title>
        <authorList>
            <person name="Hashimoto T."/>
            <person name="Horikawa D.D."/>
            <person name="Saito Y."/>
            <person name="Kuwahara H."/>
            <person name="Kozuka-Hata H."/>
            <person name="Shin-I T."/>
            <person name="Minakuchi Y."/>
            <person name="Ohishi K."/>
            <person name="Motoyama A."/>
            <person name="Aizu T."/>
            <person name="Enomoto A."/>
            <person name="Kondo K."/>
            <person name="Tanaka S."/>
            <person name="Hara Y."/>
            <person name="Koshikawa S."/>
            <person name="Sagara H."/>
            <person name="Miura T."/>
            <person name="Yokobori S."/>
            <person name="Miyagawa K."/>
            <person name="Suzuki Y."/>
            <person name="Kubo T."/>
            <person name="Oyama M."/>
            <person name="Kohara Y."/>
            <person name="Fujiyama A."/>
            <person name="Arakawa K."/>
            <person name="Katayama T."/>
            <person name="Toyoda A."/>
            <person name="Kunieda T."/>
        </authorList>
    </citation>
    <scope>NUCLEOTIDE SEQUENCE [LARGE SCALE GENOMIC DNA]</scope>
    <source>
        <strain evidence="3 4">YOKOZUNA-1</strain>
    </source>
</reference>
<keyword evidence="4" id="KW-1185">Reference proteome</keyword>
<feature type="compositionally biased region" description="Basic and acidic residues" evidence="1">
    <location>
        <begin position="9"/>
        <end position="28"/>
    </location>
</feature>
<protein>
    <submittedName>
        <fullName evidence="3">Uncharacterized protein</fullName>
    </submittedName>
</protein>
<dbReference type="EMBL" id="BDGG01000016">
    <property type="protein sequence ID" value="GAV07869.1"/>
    <property type="molecule type" value="Genomic_DNA"/>
</dbReference>
<dbReference type="AlphaFoldDB" id="A0A1D1W9S1"/>
<keyword evidence="2" id="KW-1133">Transmembrane helix</keyword>
<feature type="region of interest" description="Disordered" evidence="1">
    <location>
        <begin position="1"/>
        <end position="29"/>
    </location>
</feature>
<evidence type="ECO:0000256" key="1">
    <source>
        <dbReference type="SAM" id="MobiDB-lite"/>
    </source>
</evidence>
<sequence length="106" mass="11837">MEFAPKKSSSRDLHSTDDTGRSAEDWNGKKMGLYPWGIFRWISCLITVYVLCFCRFLKPTREFSGFAKTGRPSADSTGCSICSSSTFHPSAFHPLTTRTTTRITTG</sequence>
<organism evidence="3 4">
    <name type="scientific">Ramazzottius varieornatus</name>
    <name type="common">Water bear</name>
    <name type="synonym">Tardigrade</name>
    <dbReference type="NCBI Taxonomy" id="947166"/>
    <lineage>
        <taxon>Eukaryota</taxon>
        <taxon>Metazoa</taxon>
        <taxon>Ecdysozoa</taxon>
        <taxon>Tardigrada</taxon>
        <taxon>Eutardigrada</taxon>
        <taxon>Parachela</taxon>
        <taxon>Hypsibioidea</taxon>
        <taxon>Ramazzottiidae</taxon>
        <taxon>Ramazzottius</taxon>
    </lineage>
</organism>
<dbReference type="Proteomes" id="UP000186922">
    <property type="component" value="Unassembled WGS sequence"/>
</dbReference>
<evidence type="ECO:0000313" key="4">
    <source>
        <dbReference type="Proteomes" id="UP000186922"/>
    </source>
</evidence>
<gene>
    <name evidence="3" type="primary">RvY_17651-1</name>
    <name evidence="3" type="synonym">RvY_17651.1</name>
    <name evidence="3" type="ORF">RvY_17651</name>
</gene>